<reference evidence="2 3" key="1">
    <citation type="submission" date="2016-01" db="EMBL/GenBank/DDBJ databases">
        <title>Complete genome and mega plasmid sequence of Sphingomonas panacis DCY99 elicits systemic resistance in rice to Xanthomonas oryzae.</title>
        <authorList>
            <person name="Kim Y.J."/>
            <person name="Yang D.C."/>
            <person name="Sing P."/>
        </authorList>
    </citation>
    <scope>NUCLEOTIDE SEQUENCE [LARGE SCALE GENOMIC DNA]</scope>
    <source>
        <strain evidence="2 3">DCY99</strain>
    </source>
</reference>
<protein>
    <submittedName>
        <fullName evidence="2">FAD-dependent oxidoreductase</fullName>
    </submittedName>
</protein>
<name>A0A1B3ZG77_9SPHN</name>
<dbReference type="Proteomes" id="UP000094256">
    <property type="component" value="Chromosome"/>
</dbReference>
<dbReference type="Pfam" id="PF13738">
    <property type="entry name" value="Pyr_redox_3"/>
    <property type="match status" value="1"/>
</dbReference>
<sequence length="601" mass="65088">MNAWTAAFAAAFNAADADGVGALFADDESYWRDLVAISWNIVTVEGRSGVAALVGAQAAKIGPVTIGAVRVESATAQQLDGWFDFTTRDLRGRAYVRLRDGACWTLLTAAQALTEFEEPAGRSRIEGAIHKATKARRTWTDERDATAATLGHSVQPYCLIIGGGQGGLALGARLKRLDVPTLIIDALERPGDSWRSRYKSLCLHDPVWIDHLPYLPFPDHWPVYTPKDKMGDWLEAYAKVMELDIWSSTTCRGASYDAQARCWTVIVERGGETITLRPRQLVLATGLSGIKTVPAIPGAETFQGTQFHSSDHPGGAAFAGKRCVVIGANNSAHDIAADLWENGADVTMIQRSPTTVIKATALRRLQDAGYYSEHAVESGLSTEDADLLVNSMPFRAREPQDQRTCLAIQDADAPVYDRLRARGFLLDFAEDDTGIAGKYPRRASGYYIDVGASDLIADGEIKLRSGVGVAGIEGNAVILSSGERLPADVIVYATGYGPMNGWAEMLISKEVADRIGPCWGLGSATAMDPGPWEGELRNMWKPTAQEGLWFHGGNLAQSRFHSLHLALQLKARMEGIAMPVFHAPTIERAPLKPARALETTA</sequence>
<dbReference type="GO" id="GO:0004497">
    <property type="term" value="F:monooxygenase activity"/>
    <property type="evidence" value="ECO:0007669"/>
    <property type="project" value="TreeGrafter"/>
</dbReference>
<accession>A0A1B3ZG77</accession>
<dbReference type="EMBL" id="CP014168">
    <property type="protein sequence ID" value="AOH86428.1"/>
    <property type="molecule type" value="Genomic_DNA"/>
</dbReference>
<dbReference type="PRINTS" id="PR00411">
    <property type="entry name" value="PNDRDTASEI"/>
</dbReference>
<dbReference type="SUPFAM" id="SSF54427">
    <property type="entry name" value="NTF2-like"/>
    <property type="match status" value="1"/>
</dbReference>
<dbReference type="Gene3D" id="3.50.50.60">
    <property type="entry name" value="FAD/NAD(P)-binding domain"/>
    <property type="match status" value="1"/>
</dbReference>
<evidence type="ECO:0000256" key="1">
    <source>
        <dbReference type="ARBA" id="ARBA00023002"/>
    </source>
</evidence>
<proteinExistence type="predicted"/>
<evidence type="ECO:0000313" key="2">
    <source>
        <dbReference type="EMBL" id="AOH86428.1"/>
    </source>
</evidence>
<dbReference type="PANTHER" id="PTHR43539">
    <property type="entry name" value="FLAVIN-BINDING MONOOXYGENASE-LIKE PROTEIN (AFU_ORTHOLOGUE AFUA_4G09220)"/>
    <property type="match status" value="1"/>
</dbReference>
<keyword evidence="1" id="KW-0560">Oxidoreductase</keyword>
<dbReference type="InterPro" id="IPR032710">
    <property type="entry name" value="NTF2-like_dom_sf"/>
</dbReference>
<dbReference type="GO" id="GO:0050660">
    <property type="term" value="F:flavin adenine dinucleotide binding"/>
    <property type="evidence" value="ECO:0007669"/>
    <property type="project" value="TreeGrafter"/>
</dbReference>
<dbReference type="InterPro" id="IPR036188">
    <property type="entry name" value="FAD/NAD-bd_sf"/>
</dbReference>
<organism evidence="2 3">
    <name type="scientific">Sphingomonas panacis</name>
    <dbReference type="NCBI Taxonomy" id="1560345"/>
    <lineage>
        <taxon>Bacteria</taxon>
        <taxon>Pseudomonadati</taxon>
        <taxon>Pseudomonadota</taxon>
        <taxon>Alphaproteobacteria</taxon>
        <taxon>Sphingomonadales</taxon>
        <taxon>Sphingomonadaceae</taxon>
        <taxon>Sphingomonas</taxon>
    </lineage>
</organism>
<dbReference type="InterPro" id="IPR050982">
    <property type="entry name" value="Auxin_biosynth/cation_transpt"/>
</dbReference>
<dbReference type="STRING" id="1560345.AWL63_01750"/>
<gene>
    <name evidence="2" type="ORF">AWL63_01750</name>
</gene>
<dbReference type="KEGG" id="span:AWL63_01750"/>
<keyword evidence="3" id="KW-1185">Reference proteome</keyword>
<dbReference type="SUPFAM" id="SSF51905">
    <property type="entry name" value="FAD/NAD(P)-binding domain"/>
    <property type="match status" value="2"/>
</dbReference>
<dbReference type="PANTHER" id="PTHR43539:SF68">
    <property type="entry name" value="FLAVIN-BINDING MONOOXYGENASE-LIKE PROTEIN (AFU_ORTHOLOGUE AFUA_4G09220)"/>
    <property type="match status" value="1"/>
</dbReference>
<evidence type="ECO:0000313" key="3">
    <source>
        <dbReference type="Proteomes" id="UP000094256"/>
    </source>
</evidence>
<dbReference type="AlphaFoldDB" id="A0A1B3ZG77"/>